<dbReference type="InterPro" id="IPR003780">
    <property type="entry name" value="COX15/CtaA_fam"/>
</dbReference>
<evidence type="ECO:0000256" key="12">
    <source>
        <dbReference type="SAM" id="Phobius"/>
    </source>
</evidence>
<feature type="transmembrane region" description="Helical" evidence="12">
    <location>
        <begin position="177"/>
        <end position="199"/>
    </location>
</feature>
<evidence type="ECO:0000256" key="5">
    <source>
        <dbReference type="ARBA" id="ARBA00022989"/>
    </source>
</evidence>
<dbReference type="InterPro" id="IPR050450">
    <property type="entry name" value="COX15/CtaA_HemeA_synthase"/>
</dbReference>
<comment type="caution">
    <text evidence="13">The sequence shown here is derived from an EMBL/GenBank/DDBJ whole genome shotgun (WGS) entry which is preliminary data.</text>
</comment>
<feature type="transmembrane region" description="Helical" evidence="12">
    <location>
        <begin position="67"/>
        <end position="87"/>
    </location>
</feature>
<comment type="pathway">
    <text evidence="11">Porphyrin-containing compound metabolism.</text>
</comment>
<evidence type="ECO:0000256" key="8">
    <source>
        <dbReference type="ARBA" id="ARBA00023133"/>
    </source>
</evidence>
<organism evidence="13 14">
    <name type="scientific">Enhygromyxa salina</name>
    <dbReference type="NCBI Taxonomy" id="215803"/>
    <lineage>
        <taxon>Bacteria</taxon>
        <taxon>Pseudomonadati</taxon>
        <taxon>Myxococcota</taxon>
        <taxon>Polyangia</taxon>
        <taxon>Nannocystales</taxon>
        <taxon>Nannocystaceae</taxon>
        <taxon>Enhygromyxa</taxon>
    </lineage>
</organism>
<evidence type="ECO:0000256" key="6">
    <source>
        <dbReference type="ARBA" id="ARBA00023002"/>
    </source>
</evidence>
<evidence type="ECO:0000256" key="3">
    <source>
        <dbReference type="ARBA" id="ARBA00022692"/>
    </source>
</evidence>
<keyword evidence="9 12" id="KW-0472">Membrane</keyword>
<dbReference type="Pfam" id="PF02628">
    <property type="entry name" value="COX15-CtaA"/>
    <property type="match status" value="1"/>
</dbReference>
<evidence type="ECO:0000256" key="9">
    <source>
        <dbReference type="ARBA" id="ARBA00023136"/>
    </source>
</evidence>
<reference evidence="13 14" key="1">
    <citation type="submission" date="2018-03" db="EMBL/GenBank/DDBJ databases">
        <title>Draft Genome Sequences of the Obligatory Marine Myxobacteria Enhygromyxa salina SWB007.</title>
        <authorList>
            <person name="Poehlein A."/>
            <person name="Moghaddam J.A."/>
            <person name="Harms H."/>
            <person name="Alanjari M."/>
            <person name="Koenig G.M."/>
            <person name="Daniel R."/>
            <person name="Schaeberle T.F."/>
        </authorList>
    </citation>
    <scope>NUCLEOTIDE SEQUENCE [LARGE SCALE GENOMIC DNA]</scope>
    <source>
        <strain evidence="13 14">SWB007</strain>
    </source>
</reference>
<name>A0A2S9YFS1_9BACT</name>
<dbReference type="AlphaFoldDB" id="A0A2S9YFS1"/>
<feature type="transmembrane region" description="Helical" evidence="12">
    <location>
        <begin position="99"/>
        <end position="124"/>
    </location>
</feature>
<keyword evidence="8" id="KW-0350">Heme biosynthesis</keyword>
<dbReference type="Proteomes" id="UP000238823">
    <property type="component" value="Unassembled WGS sequence"/>
</dbReference>
<feature type="transmembrane region" description="Helical" evidence="12">
    <location>
        <begin position="287"/>
        <end position="308"/>
    </location>
</feature>
<keyword evidence="4" id="KW-0479">Metal-binding</keyword>
<feature type="transmembrane region" description="Helical" evidence="12">
    <location>
        <begin position="261"/>
        <end position="281"/>
    </location>
</feature>
<evidence type="ECO:0000256" key="11">
    <source>
        <dbReference type="ARBA" id="ARBA00023444"/>
    </source>
</evidence>
<keyword evidence="10" id="KW-1015">Disulfide bond</keyword>
<gene>
    <name evidence="13" type="primary">ctaA</name>
    <name evidence="13" type="ORF">ENSA7_51600</name>
</gene>
<evidence type="ECO:0000256" key="1">
    <source>
        <dbReference type="ARBA" id="ARBA00004141"/>
    </source>
</evidence>
<dbReference type="RefSeq" id="WP_106092054.1">
    <property type="nucleotide sequence ID" value="NZ_PVNL01000105.1"/>
</dbReference>
<keyword evidence="7" id="KW-0408">Iron</keyword>
<dbReference type="GO" id="GO:0016020">
    <property type="term" value="C:membrane"/>
    <property type="evidence" value="ECO:0007669"/>
    <property type="project" value="UniProtKB-SubCell"/>
</dbReference>
<protein>
    <submittedName>
        <fullName evidence="13">Heme A synthase</fullName>
        <ecNumber evidence="13">1.3.-.-</ecNumber>
    </submittedName>
</protein>
<proteinExistence type="predicted"/>
<comment type="subcellular location">
    <subcellularLocation>
        <location evidence="1">Membrane</location>
        <topology evidence="1">Multi-pass membrane protein</topology>
    </subcellularLocation>
</comment>
<feature type="transmembrane region" description="Helical" evidence="12">
    <location>
        <begin position="12"/>
        <end position="34"/>
    </location>
</feature>
<dbReference type="EC" id="1.3.-.-" evidence="13"/>
<accession>A0A2S9YFS1</accession>
<feature type="transmembrane region" description="Helical" evidence="12">
    <location>
        <begin position="229"/>
        <end position="249"/>
    </location>
</feature>
<evidence type="ECO:0000313" key="14">
    <source>
        <dbReference type="Proteomes" id="UP000238823"/>
    </source>
</evidence>
<evidence type="ECO:0000256" key="10">
    <source>
        <dbReference type="ARBA" id="ARBA00023157"/>
    </source>
</evidence>
<sequence>MPAASAHSANSSFSRVAWVVLAYTLAVIVFGAWVRITGSGAGCGQHWPTCHGEVVHRPQSIETVIELTHRVTSGLSLLFAGGLMVWARRRFSAPHPARSGTVLAVAFLLLEALLGAGLVGFGLVEDDDSVARAVVMAIHLTNTCLLMGALGAAAWASVDDRPRRLHAFAPARHGASWWLVAGGLAAVLLVSMSGAVTALGDTLYPVSAGESLRSVDGSTTGHFLQRMRIVHPLLACAVGLYLLWLAIALPGLPAPPAVRRVGNIVAGLVVAQLCAGVVNIMLSAPGWMQLVHLALATCLWVALVLLWLEVLSATVSATVSATGSATGSDPAR</sequence>
<dbReference type="OrthoDB" id="9816428at2"/>
<keyword evidence="5 12" id="KW-1133">Transmembrane helix</keyword>
<feature type="transmembrane region" description="Helical" evidence="12">
    <location>
        <begin position="130"/>
        <end position="156"/>
    </location>
</feature>
<evidence type="ECO:0000256" key="4">
    <source>
        <dbReference type="ARBA" id="ARBA00022723"/>
    </source>
</evidence>
<keyword evidence="6 13" id="KW-0560">Oxidoreductase</keyword>
<dbReference type="PANTHER" id="PTHR35457">
    <property type="entry name" value="HEME A SYNTHASE"/>
    <property type="match status" value="1"/>
</dbReference>
<evidence type="ECO:0000313" key="13">
    <source>
        <dbReference type="EMBL" id="PRQ03963.1"/>
    </source>
</evidence>
<evidence type="ECO:0000256" key="2">
    <source>
        <dbReference type="ARBA" id="ARBA00022475"/>
    </source>
</evidence>
<evidence type="ECO:0000256" key="7">
    <source>
        <dbReference type="ARBA" id="ARBA00023004"/>
    </source>
</evidence>
<dbReference type="PANTHER" id="PTHR35457:SF1">
    <property type="entry name" value="HEME A SYNTHASE"/>
    <property type="match status" value="1"/>
</dbReference>
<dbReference type="GO" id="GO:0016491">
    <property type="term" value="F:oxidoreductase activity"/>
    <property type="evidence" value="ECO:0007669"/>
    <property type="project" value="UniProtKB-KW"/>
</dbReference>
<keyword evidence="3 12" id="KW-0812">Transmembrane</keyword>
<dbReference type="GO" id="GO:0046872">
    <property type="term" value="F:metal ion binding"/>
    <property type="evidence" value="ECO:0007669"/>
    <property type="project" value="UniProtKB-KW"/>
</dbReference>
<dbReference type="GO" id="GO:0006784">
    <property type="term" value="P:heme A biosynthetic process"/>
    <property type="evidence" value="ECO:0007669"/>
    <property type="project" value="InterPro"/>
</dbReference>
<dbReference type="EMBL" id="PVNL01000105">
    <property type="protein sequence ID" value="PRQ03963.1"/>
    <property type="molecule type" value="Genomic_DNA"/>
</dbReference>
<keyword evidence="2" id="KW-1003">Cell membrane</keyword>